<dbReference type="PANTHER" id="PTHR42789:SF1">
    <property type="entry name" value="D-ISOMER SPECIFIC 2-HYDROXYACID DEHYDROGENASE FAMILY PROTEIN (AFU_ORTHOLOGUE AFUA_6G10090)"/>
    <property type="match status" value="1"/>
</dbReference>
<dbReference type="InterPro" id="IPR029752">
    <property type="entry name" value="D-isomer_DH_CS1"/>
</dbReference>
<dbReference type="PATRIC" id="fig|44252.3.peg.5196"/>
<evidence type="ECO:0000259" key="7">
    <source>
        <dbReference type="Pfam" id="PF02826"/>
    </source>
</evidence>
<evidence type="ECO:0000256" key="2">
    <source>
        <dbReference type="ARBA" id="ARBA00022605"/>
    </source>
</evidence>
<dbReference type="RefSeq" id="WP_036623930.1">
    <property type="nucleotide sequence ID" value="NZ_BGML01000008.1"/>
</dbReference>
<evidence type="ECO:0000256" key="4">
    <source>
        <dbReference type="ARBA" id="ARBA00023027"/>
    </source>
</evidence>
<accession>A0A090YV00</accession>
<dbReference type="SUPFAM" id="SSF52283">
    <property type="entry name" value="Formate/glycerate dehydrogenase catalytic domain-like"/>
    <property type="match status" value="1"/>
</dbReference>
<sequence length="316" mass="34425">MKVVSTSPSFGKYSDEPFRYLEQHGLELVHLPADIGEEDFIREAQGAAAAIVAFNTINGHVLERIPSLKIVCKHGVGVDNIDLQAAKERQVWVTNVPNANKHAVADFAFGLMLALARQIPAADQGTKAGEWPKIFGTDVYGKTLGIIGLGSIGKEVARRAGGFDMSLLAYDPYPDHKFAEQWKVRLAGLDELLSESDFITLHMPLIEQTRNLIGADQFSMMKESAFLVNASRGGIVNEEALYQALKEKRIAGAALDVFEQEPLTAHPLFTLPNFIAAPHIAGYTDGAVNTLGMTCVRNIVDVIVHEKSPQHVVNGL</sequence>
<dbReference type="InterPro" id="IPR036291">
    <property type="entry name" value="NAD(P)-bd_dom_sf"/>
</dbReference>
<reference evidence="9 11" key="2">
    <citation type="submission" date="2019-11" db="EMBL/GenBank/DDBJ databases">
        <title>Draft genome sequences of five Paenibacillus species of dairy origin.</title>
        <authorList>
            <person name="Olajide A.M."/>
            <person name="Chen S."/>
            <person name="Lapointe G."/>
        </authorList>
    </citation>
    <scope>NUCLEOTIDE SEQUENCE [LARGE SCALE GENOMIC DNA]</scope>
    <source>
        <strain evidence="9 11">3CT49</strain>
    </source>
</reference>
<dbReference type="PROSITE" id="PS00670">
    <property type="entry name" value="D_2_HYDROXYACID_DH_2"/>
    <property type="match status" value="1"/>
</dbReference>
<evidence type="ECO:0000313" key="10">
    <source>
        <dbReference type="Proteomes" id="UP000029278"/>
    </source>
</evidence>
<evidence type="ECO:0000256" key="3">
    <source>
        <dbReference type="ARBA" id="ARBA00023002"/>
    </source>
</evidence>
<dbReference type="CDD" id="cd12172">
    <property type="entry name" value="PGDH_like_2"/>
    <property type="match status" value="1"/>
</dbReference>
<dbReference type="Pfam" id="PF02826">
    <property type="entry name" value="2-Hacid_dh_C"/>
    <property type="match status" value="1"/>
</dbReference>
<dbReference type="InterPro" id="IPR006139">
    <property type="entry name" value="D-isomer_2_OHA_DH_cat_dom"/>
</dbReference>
<proteinExistence type="inferred from homology"/>
<dbReference type="InterPro" id="IPR050857">
    <property type="entry name" value="D-2-hydroxyacid_DH"/>
</dbReference>
<dbReference type="PANTHER" id="PTHR42789">
    <property type="entry name" value="D-ISOMER SPECIFIC 2-HYDROXYACID DEHYDROGENASE FAMILY PROTEIN (AFU_ORTHOLOGUE AFUA_6G10090)"/>
    <property type="match status" value="1"/>
</dbReference>
<keyword evidence="10" id="KW-1185">Reference proteome</keyword>
<name>A0A090YV00_PAEMA</name>
<dbReference type="FunFam" id="3.40.50.720:FF:000203">
    <property type="entry name" value="D-3-phosphoglycerate dehydrogenase (SerA)"/>
    <property type="match status" value="1"/>
</dbReference>
<dbReference type="SUPFAM" id="SSF51735">
    <property type="entry name" value="NAD(P)-binding Rossmann-fold domains"/>
    <property type="match status" value="1"/>
</dbReference>
<evidence type="ECO:0000313" key="11">
    <source>
        <dbReference type="Proteomes" id="UP000442469"/>
    </source>
</evidence>
<comment type="similarity">
    <text evidence="1 5">Belongs to the D-isomer specific 2-hydroxyacid dehydrogenase family.</text>
</comment>
<dbReference type="GeneID" id="77007953"/>
<dbReference type="GO" id="GO:0008652">
    <property type="term" value="P:amino acid biosynthetic process"/>
    <property type="evidence" value="ECO:0007669"/>
    <property type="project" value="UniProtKB-KW"/>
</dbReference>
<dbReference type="EMBL" id="WNZZ01000006">
    <property type="protein sequence ID" value="MUG22820.1"/>
    <property type="molecule type" value="Genomic_DNA"/>
</dbReference>
<dbReference type="Gene3D" id="3.40.50.720">
    <property type="entry name" value="NAD(P)-binding Rossmann-like Domain"/>
    <property type="match status" value="2"/>
</dbReference>
<evidence type="ECO:0000313" key="9">
    <source>
        <dbReference type="EMBL" id="MUG22820.1"/>
    </source>
</evidence>
<keyword evidence="2" id="KW-0028">Amino-acid biosynthesis</keyword>
<dbReference type="AlphaFoldDB" id="A0A090YV00"/>
<organism evidence="8 10">
    <name type="scientific">Paenibacillus macerans</name>
    <name type="common">Bacillus macerans</name>
    <dbReference type="NCBI Taxonomy" id="44252"/>
    <lineage>
        <taxon>Bacteria</taxon>
        <taxon>Bacillati</taxon>
        <taxon>Bacillota</taxon>
        <taxon>Bacilli</taxon>
        <taxon>Bacillales</taxon>
        <taxon>Paenibacillaceae</taxon>
        <taxon>Paenibacillus</taxon>
    </lineage>
</organism>
<feature type="domain" description="D-isomer specific 2-hydroxyacid dehydrogenase catalytic" evidence="6">
    <location>
        <begin position="15"/>
        <end position="314"/>
    </location>
</feature>
<dbReference type="Pfam" id="PF00389">
    <property type="entry name" value="2-Hacid_dh"/>
    <property type="match status" value="1"/>
</dbReference>
<dbReference type="GO" id="GO:0051287">
    <property type="term" value="F:NAD binding"/>
    <property type="evidence" value="ECO:0007669"/>
    <property type="project" value="InterPro"/>
</dbReference>
<dbReference type="OrthoDB" id="9805416at2"/>
<comment type="caution">
    <text evidence="8">The sequence shown here is derived from an EMBL/GenBank/DDBJ whole genome shotgun (WGS) entry which is preliminary data.</text>
</comment>
<evidence type="ECO:0000256" key="5">
    <source>
        <dbReference type="RuleBase" id="RU003719"/>
    </source>
</evidence>
<evidence type="ECO:0000313" key="8">
    <source>
        <dbReference type="EMBL" id="KFM95935.1"/>
    </source>
</evidence>
<keyword evidence="3 5" id="KW-0560">Oxidoreductase</keyword>
<dbReference type="Proteomes" id="UP000442469">
    <property type="component" value="Unassembled WGS sequence"/>
</dbReference>
<dbReference type="HOGENOM" id="CLU_019796_1_3_9"/>
<dbReference type="InterPro" id="IPR029753">
    <property type="entry name" value="D-isomer_DH_CS"/>
</dbReference>
<dbReference type="Proteomes" id="UP000029278">
    <property type="component" value="Unassembled WGS sequence"/>
</dbReference>
<dbReference type="PROSITE" id="PS00671">
    <property type="entry name" value="D_2_HYDROXYACID_DH_3"/>
    <property type="match status" value="1"/>
</dbReference>
<dbReference type="InterPro" id="IPR006140">
    <property type="entry name" value="D-isomer_DH_NAD-bd"/>
</dbReference>
<dbReference type="GO" id="GO:0016616">
    <property type="term" value="F:oxidoreductase activity, acting on the CH-OH group of donors, NAD or NADP as acceptor"/>
    <property type="evidence" value="ECO:0007669"/>
    <property type="project" value="InterPro"/>
</dbReference>
<dbReference type="PROSITE" id="PS00065">
    <property type="entry name" value="D_2_HYDROXYACID_DH_1"/>
    <property type="match status" value="1"/>
</dbReference>
<reference evidence="8 10" key="1">
    <citation type="submission" date="2014-04" db="EMBL/GenBank/DDBJ databases">
        <authorList>
            <person name="Bishop-Lilly K.A."/>
            <person name="Broomall S.M."/>
            <person name="Chain P.S."/>
            <person name="Chertkov O."/>
            <person name="Coyne S.R."/>
            <person name="Daligault H.E."/>
            <person name="Davenport K.W."/>
            <person name="Erkkila T."/>
            <person name="Frey K.G."/>
            <person name="Gibbons H.S."/>
            <person name="Gu W."/>
            <person name="Jaissle J."/>
            <person name="Johnson S.L."/>
            <person name="Koroleva G.I."/>
            <person name="Ladner J.T."/>
            <person name="Lo C.-C."/>
            <person name="Minogue T.D."/>
            <person name="Munk C."/>
            <person name="Palacios G.F."/>
            <person name="Redden C.L."/>
            <person name="Rosenzweig C.N."/>
            <person name="Scholz M.B."/>
            <person name="Teshima H."/>
            <person name="Xu Y."/>
        </authorList>
    </citation>
    <scope>NUCLEOTIDE SEQUENCE [LARGE SCALE GENOMIC DNA]</scope>
    <source>
        <strain evidence="8 10">8244</strain>
    </source>
</reference>
<feature type="domain" description="D-isomer specific 2-hydroxyacid dehydrogenase NAD-binding" evidence="7">
    <location>
        <begin position="109"/>
        <end position="281"/>
    </location>
</feature>
<keyword evidence="4" id="KW-0520">NAD</keyword>
<dbReference type="EMBL" id="JMQA01000041">
    <property type="protein sequence ID" value="KFM95935.1"/>
    <property type="molecule type" value="Genomic_DNA"/>
</dbReference>
<evidence type="ECO:0000259" key="6">
    <source>
        <dbReference type="Pfam" id="PF00389"/>
    </source>
</evidence>
<gene>
    <name evidence="8" type="ORF">DJ90_2309</name>
    <name evidence="9" type="ORF">GNQ08_10390</name>
</gene>
<dbReference type="STRING" id="44252.DJ90_2309"/>
<evidence type="ECO:0000256" key="1">
    <source>
        <dbReference type="ARBA" id="ARBA00005854"/>
    </source>
</evidence>
<protein>
    <submittedName>
        <fullName evidence="8 9">Hydroxyacid dehydrogenase</fullName>
    </submittedName>
</protein>